<dbReference type="Gene3D" id="3.10.250.10">
    <property type="entry name" value="SRCR-like domain"/>
    <property type="match status" value="2"/>
</dbReference>
<dbReference type="Proteomes" id="UP001311799">
    <property type="component" value="Unassembled WGS sequence"/>
</dbReference>
<dbReference type="PIRSF" id="PIRSF037512">
    <property type="entry name" value="PxSR"/>
    <property type="match status" value="1"/>
</dbReference>
<evidence type="ECO:0000256" key="3">
    <source>
        <dbReference type="SAM" id="SignalP"/>
    </source>
</evidence>
<dbReference type="SMART" id="SM00202">
    <property type="entry name" value="SR"/>
    <property type="match status" value="2"/>
</dbReference>
<dbReference type="Gene3D" id="2.60.60.20">
    <property type="entry name" value="PLAT/LH2 domain"/>
    <property type="match status" value="1"/>
</dbReference>
<dbReference type="InterPro" id="IPR036609">
    <property type="entry name" value="LCCL_sf"/>
</dbReference>
<dbReference type="InterPro" id="IPR001024">
    <property type="entry name" value="PLAT/LH2_dom"/>
</dbReference>
<feature type="domain" description="SRCR" evidence="5">
    <location>
        <begin position="526"/>
        <end position="639"/>
    </location>
</feature>
<dbReference type="EMBL" id="JAWDEY010000032">
    <property type="protein sequence ID" value="KAK6588479.1"/>
    <property type="molecule type" value="Genomic_DNA"/>
</dbReference>
<comment type="caution">
    <text evidence="2">Lacks conserved residue(s) required for the propagation of feature annotation.</text>
</comment>
<keyword evidence="8" id="KW-1185">Reference proteome</keyword>
<comment type="caution">
    <text evidence="7">The sequence shown here is derived from an EMBL/GenBank/DDBJ whole genome shotgun (WGS) entry which is preliminary data.</text>
</comment>
<evidence type="ECO:0000313" key="8">
    <source>
        <dbReference type="Proteomes" id="UP001311799"/>
    </source>
</evidence>
<accession>A0AAV9XVH6</accession>
<reference evidence="7 8" key="1">
    <citation type="submission" date="2023-10" db="EMBL/GenBank/DDBJ databases">
        <title>Comparative genomics analysis reveals potential genetic determinants of host preference in Cryptosporidium xiaoi.</title>
        <authorList>
            <person name="Xiao L."/>
            <person name="Li J."/>
        </authorList>
    </citation>
    <scope>NUCLEOTIDE SEQUENCE [LARGE SCALE GENOMIC DNA]</scope>
    <source>
        <strain evidence="7 8">52996</strain>
    </source>
</reference>
<dbReference type="SUPFAM" id="SSF49899">
    <property type="entry name" value="Concanavalin A-like lectins/glucanases"/>
    <property type="match status" value="1"/>
</dbReference>
<protein>
    <submittedName>
        <fullName evidence="7">Scavenger receptor 1</fullName>
    </submittedName>
</protein>
<proteinExistence type="predicted"/>
<dbReference type="SMART" id="SM00603">
    <property type="entry name" value="LCCL"/>
    <property type="match status" value="4"/>
</dbReference>
<keyword evidence="1" id="KW-1015">Disulfide bond</keyword>
<dbReference type="Gene3D" id="2.60.120.200">
    <property type="match status" value="1"/>
</dbReference>
<dbReference type="Pfam" id="PF00530">
    <property type="entry name" value="SRCR"/>
    <property type="match status" value="2"/>
</dbReference>
<dbReference type="InterPro" id="IPR036392">
    <property type="entry name" value="PLAT/LH2_dom_sf"/>
</dbReference>
<dbReference type="PROSITE" id="PS50820">
    <property type="entry name" value="LCCL"/>
    <property type="match status" value="4"/>
</dbReference>
<dbReference type="Gene3D" id="2.170.130.20">
    <property type="entry name" value="LCCL-like domain"/>
    <property type="match status" value="4"/>
</dbReference>
<dbReference type="GO" id="GO:0016020">
    <property type="term" value="C:membrane"/>
    <property type="evidence" value="ECO:0007669"/>
    <property type="project" value="InterPro"/>
</dbReference>
<feature type="domain" description="LCCL" evidence="6">
    <location>
        <begin position="671"/>
        <end position="752"/>
    </location>
</feature>
<dbReference type="Pfam" id="PF01477">
    <property type="entry name" value="PLAT"/>
    <property type="match status" value="1"/>
</dbReference>
<dbReference type="InterPro" id="IPR013320">
    <property type="entry name" value="ConA-like_dom_sf"/>
</dbReference>
<dbReference type="SUPFAM" id="SSF69848">
    <property type="entry name" value="LCCL domain"/>
    <property type="match status" value="4"/>
</dbReference>
<organism evidence="7 8">
    <name type="scientific">Cryptosporidium xiaoi</name>
    <dbReference type="NCBI Taxonomy" id="659607"/>
    <lineage>
        <taxon>Eukaryota</taxon>
        <taxon>Sar</taxon>
        <taxon>Alveolata</taxon>
        <taxon>Apicomplexa</taxon>
        <taxon>Conoidasida</taxon>
        <taxon>Coccidia</taxon>
        <taxon>Eucoccidiorida</taxon>
        <taxon>Eimeriorina</taxon>
        <taxon>Cryptosporidiidae</taxon>
        <taxon>Cryptosporidium</taxon>
    </lineage>
</organism>
<dbReference type="PANTHER" id="PTHR31331:SF1">
    <property type="entry name" value="CYSTEINE RICH SECRETORY PROTEIN LCCL DOMAIN CONTAINING 2"/>
    <property type="match status" value="1"/>
</dbReference>
<feature type="domain" description="SRCR" evidence="5">
    <location>
        <begin position="404"/>
        <end position="514"/>
    </location>
</feature>
<evidence type="ECO:0000256" key="2">
    <source>
        <dbReference type="PROSITE-ProRule" id="PRU00152"/>
    </source>
</evidence>
<evidence type="ECO:0000256" key="1">
    <source>
        <dbReference type="ARBA" id="ARBA00023157"/>
    </source>
</evidence>
<keyword evidence="7" id="KW-0675">Receptor</keyword>
<keyword evidence="3" id="KW-0732">Signal</keyword>
<feature type="domain" description="LCCL" evidence="6">
    <location>
        <begin position="1026"/>
        <end position="1103"/>
    </location>
</feature>
<sequence>MQTTISKLTFIWITIVFIIHNVGCENASGEKKRVSTDFCRAVPLDGFADFAECAPPSNEAEYTIEVIPVAASGIDLKSEVDLVLYGGDESQSSPIPISTQITGTVRSMTTIQTDIGAPQQVGLFLKSNTKWKCLKITVYRDYRYWVFSCNGELSPQHRTLTFGVTGNKLYTATIMTGKSGDAGTKGGVEISISGDLAQSDKILLKQGFYSSTLRRMLFRAADVGKIKEISLTNTAIDDPWYCEFVRIQSEDGMSIDFTVRRWIGKPFSQMVTLSNNLSGSENSPAQDIDCNTRAIDIIPRAPTTTVTFKVKCPVNCGSERFTRIYGTGIHAASSSICKSAVYDNILSPTGGELVLTVVPSLPKYFGGKGAYLIESSDFFSKPGSEIFGFYTYLSDSIDFIQSEVRVVDSTGNLSSSGRLEVRRNGVWGSVALRGESTVTNDFAATLACKQLGYSFGSVLPSCNYVNGGNVCTPSGYPISVAGLQCNGNEADIAQCMFEEPITTSSITTVAVQCSSILPKDVMYGSLRIVDSYGVPSKTGSGRLEVYMDGWGSVCSDGFTSASERVACTQMGYSGVRNGGSSTKSCKDFNGEDVCGNVEQQILMVDVSCKGNEEKLVNCQHYSSTNIYCVHEEDVVVSCAGAGDPTGNGAYLIEKPPSVLPSIQYNKYKFECNDSAVSIQGAIGSGAIVSCPSRCSKASSHLKGTYVYTEDSPVCKAAIHAGVITDELGGDILVSFVPGQREYFGTLNNEIQSKGHDASGSKSKIRGSEISSRAITISKLSSSVVQADKEIIKEGLDEELPTITPPAFSWVCPNDYPGFRGGKNDFIDATNLPGGDRIGSFDDFTITARILISGGQGTWRTIMAHTECLGISLYVDRDNTIHFDQLCNSDTVGTSYAPTLNEWLFLTVAYNFNEKRVVMYINGNEVANKETGFIFNLKTKLIIGRSSDSDSEYFLGQISNVNIWDKFFTQSEVKAAMEKSWHQKGVSGGGEIKGKRHTVDGRQCITSCQSEFPVSYKMGGINYATNPTINITCDTTLDNAKFGTGSKFRVSCPSGCSKTGFPIKGHKVYTPRSSICQAAMHMGIISETGGDFIVGLYPGLKKYSGAAGKNGIVSADENKPQARSFVVGAAPKPRQLNCYDTASFIFQLPVGERELVICPGDCGLESSAKVYGMDSYSPVSSICRAAIHSSKLTGSTGGEVQIEVGPEQFHFEQSNRNGIQSESTGYYIRSFKFV</sequence>
<evidence type="ECO:0000259" key="4">
    <source>
        <dbReference type="PROSITE" id="PS50095"/>
    </source>
</evidence>
<feature type="signal peptide" evidence="3">
    <location>
        <begin position="1"/>
        <end position="24"/>
    </location>
</feature>
<evidence type="ECO:0000259" key="5">
    <source>
        <dbReference type="PROSITE" id="PS50287"/>
    </source>
</evidence>
<dbReference type="SUPFAM" id="SSF56487">
    <property type="entry name" value="SRCR-like"/>
    <property type="match status" value="2"/>
</dbReference>
<evidence type="ECO:0000259" key="6">
    <source>
        <dbReference type="PROSITE" id="PS50820"/>
    </source>
</evidence>
<dbReference type="InterPro" id="IPR017229">
    <property type="entry name" value="Scavenger_rcpt_PxSR"/>
</dbReference>
<dbReference type="AlphaFoldDB" id="A0AAV9XVH6"/>
<dbReference type="PANTHER" id="PTHR31331">
    <property type="entry name" value="LCCL DOMAIN PROTEIN (AFU_ORTHOLOGUE AFUA_5G08630)"/>
    <property type="match status" value="1"/>
</dbReference>
<dbReference type="PROSITE" id="PS50095">
    <property type="entry name" value="PLAT"/>
    <property type="match status" value="1"/>
</dbReference>
<name>A0AAV9XVH6_9CRYT</name>
<dbReference type="InterPro" id="IPR004043">
    <property type="entry name" value="LCCL"/>
</dbReference>
<dbReference type="Pfam" id="PF03815">
    <property type="entry name" value="LCCL"/>
    <property type="match status" value="4"/>
</dbReference>
<dbReference type="InterPro" id="IPR001190">
    <property type="entry name" value="SRCR"/>
</dbReference>
<feature type="chain" id="PRO_5043474525" evidence="3">
    <location>
        <begin position="25"/>
        <end position="1233"/>
    </location>
</feature>
<feature type="domain" description="LCCL" evidence="6">
    <location>
        <begin position="284"/>
        <end position="364"/>
    </location>
</feature>
<feature type="domain" description="PLAT" evidence="4">
    <location>
        <begin position="168"/>
        <end position="277"/>
    </location>
</feature>
<dbReference type="PROSITE" id="PS50287">
    <property type="entry name" value="SRCR_2"/>
    <property type="match status" value="2"/>
</dbReference>
<dbReference type="SUPFAM" id="SSF49723">
    <property type="entry name" value="Lipase/lipooxygenase domain (PLAT/LH2 domain)"/>
    <property type="match status" value="1"/>
</dbReference>
<dbReference type="InterPro" id="IPR036772">
    <property type="entry name" value="SRCR-like_dom_sf"/>
</dbReference>
<feature type="domain" description="LCCL" evidence="6">
    <location>
        <begin position="1131"/>
        <end position="1230"/>
    </location>
</feature>
<gene>
    <name evidence="7" type="ORF">RS030_4636</name>
</gene>
<dbReference type="Pfam" id="PF13385">
    <property type="entry name" value="Laminin_G_3"/>
    <property type="match status" value="1"/>
</dbReference>
<dbReference type="InterPro" id="IPR051957">
    <property type="entry name" value="CRISP-LCCL_domain"/>
</dbReference>
<evidence type="ECO:0000313" key="7">
    <source>
        <dbReference type="EMBL" id="KAK6588479.1"/>
    </source>
</evidence>